<dbReference type="NCBIfam" id="TIGR02227">
    <property type="entry name" value="sigpep_I_bact"/>
    <property type="match status" value="1"/>
</dbReference>
<dbReference type="PROSITE" id="PS00760">
    <property type="entry name" value="SPASE_I_2"/>
    <property type="match status" value="1"/>
</dbReference>
<dbReference type="eggNOG" id="COG0681">
    <property type="taxonomic scope" value="Bacteria"/>
</dbReference>
<evidence type="ECO:0000256" key="4">
    <source>
        <dbReference type="ARBA" id="ARBA00013208"/>
    </source>
</evidence>
<dbReference type="AlphaFoldDB" id="K2JMQ1"/>
<keyword evidence="7 13" id="KW-0645">Protease</keyword>
<dbReference type="Gene3D" id="2.10.109.10">
    <property type="entry name" value="Umud Fragment, subunit A"/>
    <property type="match status" value="1"/>
</dbReference>
<evidence type="ECO:0000313" key="17">
    <source>
        <dbReference type="Proteomes" id="UP000014115"/>
    </source>
</evidence>
<feature type="active site" evidence="12">
    <location>
        <position position="91"/>
    </location>
</feature>
<feature type="transmembrane region" description="Helical" evidence="13">
    <location>
        <begin position="6"/>
        <end position="24"/>
    </location>
</feature>
<evidence type="ECO:0000256" key="3">
    <source>
        <dbReference type="ARBA" id="ARBA00009370"/>
    </source>
</evidence>
<evidence type="ECO:0000256" key="12">
    <source>
        <dbReference type="PIRSR" id="PIRSR600223-1"/>
    </source>
</evidence>
<reference evidence="16 17" key="1">
    <citation type="journal article" date="2012" name="J. Bacteriol.">
        <title>Genome Sequence of Idiomarina xiamenensis Type Strain 10-D-4.</title>
        <authorList>
            <person name="Lai Q."/>
            <person name="Wang L."/>
            <person name="Wang W."/>
            <person name="Shao Z."/>
        </authorList>
    </citation>
    <scope>NUCLEOTIDE SEQUENCE [LARGE SCALE GENOMIC DNA]</scope>
    <source>
        <strain evidence="16 17">10-D-4</strain>
    </source>
</reference>
<comment type="similarity">
    <text evidence="3 14">Belongs to the peptidase S26 family.</text>
</comment>
<dbReference type="RefSeq" id="WP_008487963.1">
    <property type="nucleotide sequence ID" value="NZ_AMRG01000004.1"/>
</dbReference>
<dbReference type="PATRIC" id="fig|740709.3.peg.871"/>
<evidence type="ECO:0000256" key="13">
    <source>
        <dbReference type="RuleBase" id="RU003993"/>
    </source>
</evidence>
<dbReference type="EC" id="3.4.21.89" evidence="4 13"/>
<dbReference type="PANTHER" id="PTHR43390">
    <property type="entry name" value="SIGNAL PEPTIDASE I"/>
    <property type="match status" value="1"/>
</dbReference>
<evidence type="ECO:0000256" key="7">
    <source>
        <dbReference type="ARBA" id="ARBA00022670"/>
    </source>
</evidence>
<dbReference type="InterPro" id="IPR036286">
    <property type="entry name" value="LexA/Signal_pep-like_sf"/>
</dbReference>
<keyword evidence="8 13" id="KW-0812">Transmembrane</keyword>
<evidence type="ECO:0000256" key="11">
    <source>
        <dbReference type="ARBA" id="ARBA00023136"/>
    </source>
</evidence>
<comment type="catalytic activity">
    <reaction evidence="1 13">
        <text>Cleavage of hydrophobic, N-terminal signal or leader sequences from secreted and periplasmic proteins.</text>
        <dbReference type="EC" id="3.4.21.89"/>
    </reaction>
</comment>
<gene>
    <name evidence="16" type="ORF">A10D4_04310</name>
</gene>
<dbReference type="InterPro" id="IPR019758">
    <property type="entry name" value="Pept_S26A_signal_pept_1_CS"/>
</dbReference>
<evidence type="ECO:0000256" key="2">
    <source>
        <dbReference type="ARBA" id="ARBA00004651"/>
    </source>
</evidence>
<dbReference type="OrthoDB" id="9815782at2"/>
<dbReference type="STRING" id="740709.A10D4_04310"/>
<dbReference type="InterPro" id="IPR019533">
    <property type="entry name" value="Peptidase_S26"/>
</dbReference>
<dbReference type="Pfam" id="PF10502">
    <property type="entry name" value="Peptidase_S26"/>
    <property type="match status" value="1"/>
</dbReference>
<dbReference type="CDD" id="cd06530">
    <property type="entry name" value="S26_SPase_I"/>
    <property type="match status" value="1"/>
</dbReference>
<proteinExistence type="inferred from homology"/>
<comment type="caution">
    <text evidence="16">The sequence shown here is derived from an EMBL/GenBank/DDBJ whole genome shotgun (WGS) entry which is preliminary data.</text>
</comment>
<dbReference type="GO" id="GO:0009003">
    <property type="term" value="F:signal peptidase activity"/>
    <property type="evidence" value="ECO:0007669"/>
    <property type="project" value="UniProtKB-EC"/>
</dbReference>
<organism evidence="16 17">
    <name type="scientific">Idiomarina xiamenensis 10-D-4</name>
    <dbReference type="NCBI Taxonomy" id="740709"/>
    <lineage>
        <taxon>Bacteria</taxon>
        <taxon>Pseudomonadati</taxon>
        <taxon>Pseudomonadota</taxon>
        <taxon>Gammaproteobacteria</taxon>
        <taxon>Alteromonadales</taxon>
        <taxon>Idiomarinaceae</taxon>
        <taxon>Idiomarina</taxon>
    </lineage>
</organism>
<dbReference type="PROSITE" id="PS00761">
    <property type="entry name" value="SPASE_I_3"/>
    <property type="match status" value="1"/>
</dbReference>
<dbReference type="PRINTS" id="PR00727">
    <property type="entry name" value="LEADERPTASE"/>
</dbReference>
<accession>K2JMQ1</accession>
<dbReference type="Proteomes" id="UP000014115">
    <property type="component" value="Unassembled WGS sequence"/>
</dbReference>
<evidence type="ECO:0000313" key="16">
    <source>
        <dbReference type="EMBL" id="EKE84806.1"/>
    </source>
</evidence>
<keyword evidence="17" id="KW-1185">Reference proteome</keyword>
<protein>
    <recommendedName>
        <fullName evidence="5 13">Signal peptidase I</fullName>
        <ecNumber evidence="4 13">3.4.21.89</ecNumber>
    </recommendedName>
</protein>
<name>K2JMQ1_9GAMM</name>
<evidence type="ECO:0000256" key="6">
    <source>
        <dbReference type="ARBA" id="ARBA00022475"/>
    </source>
</evidence>
<dbReference type="SUPFAM" id="SSF51306">
    <property type="entry name" value="LexA/Signal peptidase"/>
    <property type="match status" value="1"/>
</dbReference>
<evidence type="ECO:0000256" key="8">
    <source>
        <dbReference type="ARBA" id="ARBA00022692"/>
    </source>
</evidence>
<dbReference type="InterPro" id="IPR019757">
    <property type="entry name" value="Pept_S26A_signal_pept_1_Lys-AS"/>
</dbReference>
<sequence length="319" mass="36616">MANYFSVILTLVTILTGVMWLYDARVLKPKRQARIASVEEKSGSTLSEEQRQQVAPQPTAFEYAQSIFPVIAAVLIFRSFLYEPFQIPSGSMMPTLLRGDFILVEKFSYDIKDPLFRSTLVNTEGPQRGDIAVFKYPPNPQLDYIKRVVGLPGDRIIYRNKNLYITPACDKADSTRCPPMQVMAMEFEQESPYFDGPQPYQAYREKLGEVSHQVLINPRRPSDYARYFRQPGTQNDEFIVPEGHYFMMGDNRDNSQDSRYWGFVPEENLVGRAVFIWMSFDMDRSADSWLPQWLPTGVRWSRLGTIGDDGAHSESGANR</sequence>
<dbReference type="InterPro" id="IPR019756">
    <property type="entry name" value="Pept_S26A_signal_pept_1_Ser-AS"/>
</dbReference>
<evidence type="ECO:0000256" key="14">
    <source>
        <dbReference type="RuleBase" id="RU362042"/>
    </source>
</evidence>
<dbReference type="MEROPS" id="S26.001"/>
<evidence type="ECO:0000256" key="10">
    <source>
        <dbReference type="ARBA" id="ARBA00022989"/>
    </source>
</evidence>
<dbReference type="InterPro" id="IPR019766">
    <property type="entry name" value="Sign_pep_all-beta_subdom"/>
</dbReference>
<evidence type="ECO:0000256" key="1">
    <source>
        <dbReference type="ARBA" id="ARBA00000677"/>
    </source>
</evidence>
<dbReference type="GO" id="GO:0005886">
    <property type="term" value="C:plasma membrane"/>
    <property type="evidence" value="ECO:0007669"/>
    <property type="project" value="UniProtKB-SubCell"/>
</dbReference>
<keyword evidence="11 13" id="KW-0472">Membrane</keyword>
<dbReference type="Gene3D" id="2.170.230.10">
    <property type="match status" value="1"/>
</dbReference>
<comment type="subcellular location">
    <subcellularLocation>
        <location evidence="2">Cell membrane</location>
        <topology evidence="2">Multi-pass membrane protein</topology>
    </subcellularLocation>
    <subcellularLocation>
        <location evidence="14">Membrane</location>
        <topology evidence="14">Multi-pass membrane protein</topology>
    </subcellularLocation>
</comment>
<keyword evidence="9 13" id="KW-0378">Hydrolase</keyword>
<dbReference type="GO" id="GO:0006465">
    <property type="term" value="P:signal peptide processing"/>
    <property type="evidence" value="ECO:0007669"/>
    <property type="project" value="InterPro"/>
</dbReference>
<dbReference type="InterPro" id="IPR000223">
    <property type="entry name" value="Pept_S26A_signal_pept_1"/>
</dbReference>
<feature type="domain" description="Peptidase S26" evidence="15">
    <location>
        <begin position="62"/>
        <end position="278"/>
    </location>
</feature>
<dbReference type="PANTHER" id="PTHR43390:SF1">
    <property type="entry name" value="CHLOROPLAST PROCESSING PEPTIDASE"/>
    <property type="match status" value="1"/>
</dbReference>
<dbReference type="EMBL" id="AMRG01000004">
    <property type="protein sequence ID" value="EKE84806.1"/>
    <property type="molecule type" value="Genomic_DNA"/>
</dbReference>
<evidence type="ECO:0000256" key="5">
    <source>
        <dbReference type="ARBA" id="ARBA00019232"/>
    </source>
</evidence>
<feature type="active site" evidence="12">
    <location>
        <position position="146"/>
    </location>
</feature>
<keyword evidence="6" id="KW-1003">Cell membrane</keyword>
<dbReference type="GO" id="GO:0004252">
    <property type="term" value="F:serine-type endopeptidase activity"/>
    <property type="evidence" value="ECO:0007669"/>
    <property type="project" value="InterPro"/>
</dbReference>
<comment type="caution">
    <text evidence="14">Lacks conserved residue(s) required for the propagation of feature annotation.</text>
</comment>
<dbReference type="PROSITE" id="PS00501">
    <property type="entry name" value="SPASE_I_1"/>
    <property type="match status" value="1"/>
</dbReference>
<evidence type="ECO:0000256" key="9">
    <source>
        <dbReference type="ARBA" id="ARBA00022801"/>
    </source>
</evidence>
<evidence type="ECO:0000259" key="15">
    <source>
        <dbReference type="Pfam" id="PF10502"/>
    </source>
</evidence>
<keyword evidence="10 13" id="KW-1133">Transmembrane helix</keyword>